<organism evidence="3 4">
    <name type="scientific">Nocardioides pocheonensis</name>
    <dbReference type="NCBI Taxonomy" id="661485"/>
    <lineage>
        <taxon>Bacteria</taxon>
        <taxon>Bacillati</taxon>
        <taxon>Actinomycetota</taxon>
        <taxon>Actinomycetes</taxon>
        <taxon>Propionibacteriales</taxon>
        <taxon>Nocardioidaceae</taxon>
        <taxon>Nocardioides</taxon>
    </lineage>
</organism>
<proteinExistence type="predicted"/>
<dbReference type="RefSeq" id="WP_123220852.1">
    <property type="nucleotide sequence ID" value="NZ_RJSF01000002.1"/>
</dbReference>
<dbReference type="EMBL" id="RJSF01000002">
    <property type="protein sequence ID" value="RNM17714.1"/>
    <property type="molecule type" value="Genomic_DNA"/>
</dbReference>
<gene>
    <name evidence="3" type="ORF">EFL26_00105</name>
</gene>
<evidence type="ECO:0000313" key="3">
    <source>
        <dbReference type="EMBL" id="RNM17714.1"/>
    </source>
</evidence>
<reference evidence="3 4" key="1">
    <citation type="submission" date="2018-11" db="EMBL/GenBank/DDBJ databases">
        <authorList>
            <person name="Li F."/>
        </authorList>
    </citation>
    <scope>NUCLEOTIDE SEQUENCE [LARGE SCALE GENOMIC DNA]</scope>
    <source>
        <strain evidence="3 4">Gsoil 818</strain>
    </source>
</reference>
<evidence type="ECO:0000259" key="2">
    <source>
        <dbReference type="Pfam" id="PF04577"/>
    </source>
</evidence>
<dbReference type="Proteomes" id="UP000279994">
    <property type="component" value="Unassembled WGS sequence"/>
</dbReference>
<dbReference type="GO" id="GO:0016757">
    <property type="term" value="F:glycosyltransferase activity"/>
    <property type="evidence" value="ECO:0007669"/>
    <property type="project" value="InterPro"/>
</dbReference>
<accession>A0A3N0GZ17</accession>
<dbReference type="OrthoDB" id="5116883at2"/>
<dbReference type="Pfam" id="PF04577">
    <property type="entry name" value="Glyco_transf_61"/>
    <property type="match status" value="1"/>
</dbReference>
<feature type="region of interest" description="Disordered" evidence="1">
    <location>
        <begin position="1"/>
        <end position="23"/>
    </location>
</feature>
<feature type="domain" description="Glycosyltransferase 61 catalytic" evidence="2">
    <location>
        <begin position="365"/>
        <end position="544"/>
    </location>
</feature>
<sequence>MPLERFLRRRTPDGPEDGAPTPLEHAQQLTWAVEPPRKRFMPMLRRALDDRPEARVAVVAGAQLRTWAELFSRAWPEVDPLLVSVADDESDVHVRMALAGPFDVVLHAADTTAVDQARWFSRAFFHLADGGVYLTPVLLPISAEEAAAGQAEAAAWLEARRTEGPLPNEDGAPVPPYVGELWDVVAEAQGSLLRETEGRPDRGPRTLDVHGLARHLREVHVHGASLRIVNARRTHVKLREREADVVLAARPELGREVDSLPPTRMRAAAEYLHNLPRDDYFSADMAVPKLTLRAYADPVCSRGQVVTSGGFVWPDTYRHHLAPRLRNYFVEDEAPLFGHLRRDASDADRLPGAWFNLDSEFPGHYGHLLTELLGRMWAWDRVRELAPDVRCLMTLQRDRDPQRLLPWELDVLGAFGISVDDVHVFDRPCRPETLYSATSMFSLADYVHPRMVEIWDRVGDHLAAQAAGGDRPRRIFCTRPTDHKRSCTNTAEVEALFARHGFEVLRPETLPLPEQVALFRSAEIVAGFGGSALFTAALCDTPKTLVTVAPTSYTARNEHLIAAARGHRIVSAWSEPDLHHPEGWWTQAAYSSGYTFDLAREGAWLEDQLSRLG</sequence>
<keyword evidence="4" id="KW-1185">Reference proteome</keyword>
<name>A0A3N0GZ17_9ACTN</name>
<comment type="caution">
    <text evidence="3">The sequence shown here is derived from an EMBL/GenBank/DDBJ whole genome shotgun (WGS) entry which is preliminary data.</text>
</comment>
<dbReference type="InterPro" id="IPR049625">
    <property type="entry name" value="Glyco_transf_61_cat"/>
</dbReference>
<dbReference type="AlphaFoldDB" id="A0A3N0GZ17"/>
<protein>
    <submittedName>
        <fullName evidence="3">Glycosyltransferase family 61 protein</fullName>
    </submittedName>
</protein>
<evidence type="ECO:0000256" key="1">
    <source>
        <dbReference type="SAM" id="MobiDB-lite"/>
    </source>
</evidence>
<keyword evidence="3" id="KW-0808">Transferase</keyword>
<evidence type="ECO:0000313" key="4">
    <source>
        <dbReference type="Proteomes" id="UP000279994"/>
    </source>
</evidence>